<organism evidence="2 3">
    <name type="scientific">Pseudoalteromonas ulvae</name>
    <dbReference type="NCBI Taxonomy" id="107327"/>
    <lineage>
        <taxon>Bacteria</taxon>
        <taxon>Pseudomonadati</taxon>
        <taxon>Pseudomonadota</taxon>
        <taxon>Gammaproteobacteria</taxon>
        <taxon>Alteromonadales</taxon>
        <taxon>Pseudoalteromonadaceae</taxon>
        <taxon>Pseudoalteromonas</taxon>
    </lineage>
</organism>
<dbReference type="Pfam" id="PF13751">
    <property type="entry name" value="DDE_Tnp_1_6"/>
    <property type="match status" value="1"/>
</dbReference>
<dbReference type="Proteomes" id="UP000194841">
    <property type="component" value="Unassembled WGS sequence"/>
</dbReference>
<feature type="domain" description="Transposase DDE" evidence="1">
    <location>
        <begin position="7"/>
        <end position="89"/>
    </location>
</feature>
<proteinExistence type="predicted"/>
<dbReference type="OrthoDB" id="9182628at2"/>
<dbReference type="InterPro" id="IPR025668">
    <property type="entry name" value="Tnp_DDE_dom"/>
</dbReference>
<sequence length="94" mass="11150">MRKPPIQTGRQVQFKNDESRNKLSYIDKMKVKIDSPVGRRQYSKRLGCIEFVFGNITVNKGMNQLTLRGQKKVNTQWQLYCLVHNIEKLQNRMH</sequence>
<name>A0A244CQT9_PSEDV</name>
<dbReference type="EMBL" id="MWPV01000002">
    <property type="protein sequence ID" value="OUL57990.1"/>
    <property type="molecule type" value="Genomic_DNA"/>
</dbReference>
<evidence type="ECO:0000259" key="1">
    <source>
        <dbReference type="Pfam" id="PF13751"/>
    </source>
</evidence>
<reference evidence="2 3" key="1">
    <citation type="submission" date="2017-02" db="EMBL/GenBank/DDBJ databases">
        <title>Pseudoalteromonas ulvae TC14 Genome.</title>
        <authorList>
            <person name="Molmeret M."/>
        </authorList>
    </citation>
    <scope>NUCLEOTIDE SEQUENCE [LARGE SCALE GENOMIC DNA]</scope>
    <source>
        <strain evidence="2">TC14</strain>
    </source>
</reference>
<comment type="caution">
    <text evidence="2">The sequence shown here is derived from an EMBL/GenBank/DDBJ whole genome shotgun (WGS) entry which is preliminary data.</text>
</comment>
<keyword evidence="3" id="KW-1185">Reference proteome</keyword>
<evidence type="ECO:0000313" key="2">
    <source>
        <dbReference type="EMBL" id="OUL57990.1"/>
    </source>
</evidence>
<evidence type="ECO:0000313" key="3">
    <source>
        <dbReference type="Proteomes" id="UP000194841"/>
    </source>
</evidence>
<protein>
    <submittedName>
        <fullName evidence="2">Transposase</fullName>
    </submittedName>
</protein>
<dbReference type="AlphaFoldDB" id="A0A244CQT9"/>
<gene>
    <name evidence="2" type="ORF">B1199_06405</name>
</gene>
<accession>A0A244CQT9</accession>